<accession>A0AAW5R543</accession>
<proteinExistence type="inferred from homology"/>
<feature type="region of interest" description="Disordered" evidence="10">
    <location>
        <begin position="226"/>
        <end position="258"/>
    </location>
</feature>
<dbReference type="NCBIfam" id="TIGR01726">
    <property type="entry name" value="HEQRo_perm_3TM"/>
    <property type="match status" value="1"/>
</dbReference>
<evidence type="ECO:0000256" key="7">
    <source>
        <dbReference type="ARBA" id="ARBA00022989"/>
    </source>
</evidence>
<feature type="transmembrane region" description="Helical" evidence="9">
    <location>
        <begin position="12"/>
        <end position="41"/>
    </location>
</feature>
<evidence type="ECO:0000256" key="5">
    <source>
        <dbReference type="ARBA" id="ARBA00022519"/>
    </source>
</evidence>
<evidence type="ECO:0000256" key="1">
    <source>
        <dbReference type="ARBA" id="ARBA00004429"/>
    </source>
</evidence>
<evidence type="ECO:0000313" key="12">
    <source>
        <dbReference type="EMBL" id="MCT8973783.1"/>
    </source>
</evidence>
<comment type="similarity">
    <text evidence="2">Belongs to the binding-protein-dependent transport system permease family. HisMQ subfamily.</text>
</comment>
<evidence type="ECO:0000313" key="13">
    <source>
        <dbReference type="Proteomes" id="UP001320898"/>
    </source>
</evidence>
<feature type="transmembrane region" description="Helical" evidence="9">
    <location>
        <begin position="86"/>
        <end position="104"/>
    </location>
</feature>
<keyword evidence="5" id="KW-0997">Cell inner membrane</keyword>
<reference evidence="12 13" key="1">
    <citation type="submission" date="2022-04" db="EMBL/GenBank/DDBJ databases">
        <authorList>
            <person name="Ye Y.-Q."/>
            <person name="Du Z.-J."/>
        </authorList>
    </citation>
    <scope>NUCLEOTIDE SEQUENCE [LARGE SCALE GENOMIC DNA]</scope>
    <source>
        <strain evidence="12 13">A6E488</strain>
    </source>
</reference>
<protein>
    <submittedName>
        <fullName evidence="12">ABC transporter permease</fullName>
    </submittedName>
</protein>
<dbReference type="SUPFAM" id="SSF161098">
    <property type="entry name" value="MetI-like"/>
    <property type="match status" value="1"/>
</dbReference>
<dbReference type="RefSeq" id="WP_261617361.1">
    <property type="nucleotide sequence ID" value="NZ_JALIDZ010000008.1"/>
</dbReference>
<keyword evidence="7 9" id="KW-1133">Transmembrane helix</keyword>
<evidence type="ECO:0000256" key="8">
    <source>
        <dbReference type="ARBA" id="ARBA00023136"/>
    </source>
</evidence>
<evidence type="ECO:0000256" key="2">
    <source>
        <dbReference type="ARBA" id="ARBA00010072"/>
    </source>
</evidence>
<evidence type="ECO:0000259" key="11">
    <source>
        <dbReference type="PROSITE" id="PS50928"/>
    </source>
</evidence>
<dbReference type="GO" id="GO:0043190">
    <property type="term" value="C:ATP-binding cassette (ABC) transporter complex"/>
    <property type="evidence" value="ECO:0007669"/>
    <property type="project" value="InterPro"/>
</dbReference>
<dbReference type="InterPro" id="IPR010065">
    <property type="entry name" value="AA_ABC_transptr_permease_3TM"/>
</dbReference>
<feature type="domain" description="ABC transmembrane type-1" evidence="11">
    <location>
        <begin position="17"/>
        <end position="214"/>
    </location>
</feature>
<comment type="subcellular location">
    <subcellularLocation>
        <location evidence="1">Cell inner membrane</location>
        <topology evidence="1">Multi-pass membrane protein</topology>
    </subcellularLocation>
    <subcellularLocation>
        <location evidence="9">Cell membrane</location>
        <topology evidence="9">Multi-pass membrane protein</topology>
    </subcellularLocation>
</comment>
<feature type="transmembrane region" description="Helical" evidence="9">
    <location>
        <begin position="53"/>
        <end position="74"/>
    </location>
</feature>
<feature type="transmembrane region" description="Helical" evidence="9">
    <location>
        <begin position="195"/>
        <end position="217"/>
    </location>
</feature>
<keyword evidence="3 9" id="KW-0813">Transport</keyword>
<evidence type="ECO:0000256" key="6">
    <source>
        <dbReference type="ARBA" id="ARBA00022692"/>
    </source>
</evidence>
<dbReference type="InterPro" id="IPR043429">
    <property type="entry name" value="ArtM/GltK/GlnP/TcyL/YhdX-like"/>
</dbReference>
<comment type="caution">
    <text evidence="12">The sequence shown here is derived from an EMBL/GenBank/DDBJ whole genome shotgun (WGS) entry which is preliminary data.</text>
</comment>
<dbReference type="Pfam" id="PF00528">
    <property type="entry name" value="BPD_transp_1"/>
    <property type="match status" value="1"/>
</dbReference>
<keyword evidence="6 9" id="KW-0812">Transmembrane</keyword>
<dbReference type="GO" id="GO:0022857">
    <property type="term" value="F:transmembrane transporter activity"/>
    <property type="evidence" value="ECO:0007669"/>
    <property type="project" value="InterPro"/>
</dbReference>
<dbReference type="GO" id="GO:0006865">
    <property type="term" value="P:amino acid transport"/>
    <property type="evidence" value="ECO:0007669"/>
    <property type="project" value="TreeGrafter"/>
</dbReference>
<evidence type="ECO:0000256" key="4">
    <source>
        <dbReference type="ARBA" id="ARBA00022475"/>
    </source>
</evidence>
<sequence length="258" mass="27891">MNISVMIDSIPALLGGAGLTLQLVGLAVVIGFVIAVLVALARLSRSPLLWLPAYGFVFFFRGTPLLVQIFLIYYGLSQFSAVRDSALWVILREPFWCALIAFSLNTAAYSAEIVRGAIQAVPRGQIEAAMAIGMSRLTRLRRIVMPQAVRIGLPAYGNEVILLIKASSLASTVTLLDLTGVARTISSVNYMPVELLSMAALIYLAMTFVVTRAFKVIEYLLSGDRRQPPTAVPLPDQPVPDQSLPPDHPLPVASGKTK</sequence>
<dbReference type="CDD" id="cd06261">
    <property type="entry name" value="TM_PBP2"/>
    <property type="match status" value="1"/>
</dbReference>
<dbReference type="AlphaFoldDB" id="A0AAW5R543"/>
<dbReference type="PANTHER" id="PTHR30614">
    <property type="entry name" value="MEMBRANE COMPONENT OF AMINO ACID ABC TRANSPORTER"/>
    <property type="match status" value="1"/>
</dbReference>
<dbReference type="Proteomes" id="UP001320898">
    <property type="component" value="Unassembled WGS sequence"/>
</dbReference>
<name>A0AAW5R543_9HYPH</name>
<organism evidence="12 13">
    <name type="scientific">Microbaculum marinisediminis</name>
    <dbReference type="NCBI Taxonomy" id="2931392"/>
    <lineage>
        <taxon>Bacteria</taxon>
        <taxon>Pseudomonadati</taxon>
        <taxon>Pseudomonadota</taxon>
        <taxon>Alphaproteobacteria</taxon>
        <taxon>Hyphomicrobiales</taxon>
        <taxon>Tepidamorphaceae</taxon>
        <taxon>Microbaculum</taxon>
    </lineage>
</organism>
<gene>
    <name evidence="12" type="ORF">MUB46_18105</name>
</gene>
<dbReference type="InterPro" id="IPR000515">
    <property type="entry name" value="MetI-like"/>
</dbReference>
<dbReference type="Gene3D" id="1.10.3720.10">
    <property type="entry name" value="MetI-like"/>
    <property type="match status" value="1"/>
</dbReference>
<keyword evidence="4" id="KW-1003">Cell membrane</keyword>
<dbReference type="InterPro" id="IPR035906">
    <property type="entry name" value="MetI-like_sf"/>
</dbReference>
<evidence type="ECO:0000256" key="10">
    <source>
        <dbReference type="SAM" id="MobiDB-lite"/>
    </source>
</evidence>
<evidence type="ECO:0000256" key="3">
    <source>
        <dbReference type="ARBA" id="ARBA00022448"/>
    </source>
</evidence>
<evidence type="ECO:0000256" key="9">
    <source>
        <dbReference type="RuleBase" id="RU363032"/>
    </source>
</evidence>
<keyword evidence="8 9" id="KW-0472">Membrane</keyword>
<dbReference type="PROSITE" id="PS50928">
    <property type="entry name" value="ABC_TM1"/>
    <property type="match status" value="1"/>
</dbReference>
<dbReference type="PANTHER" id="PTHR30614:SF10">
    <property type="entry name" value="ARGININE ABC TRANSPORTER PERMEASE PROTEIN ARTM"/>
    <property type="match status" value="1"/>
</dbReference>
<keyword evidence="13" id="KW-1185">Reference proteome</keyword>
<dbReference type="EMBL" id="JALIDZ010000008">
    <property type="protein sequence ID" value="MCT8973783.1"/>
    <property type="molecule type" value="Genomic_DNA"/>
</dbReference>